<name>A0AA85GDB7_9TREM</name>
<dbReference type="WBParaSite" id="SRDH1_90690.2">
    <property type="protein sequence ID" value="SRDH1_90690.2"/>
    <property type="gene ID" value="SRDH1_90690"/>
</dbReference>
<dbReference type="PANTHER" id="PTHR45984">
    <property type="entry name" value="RNA (RNA) POLYMERASE II ASSOCIATED PROTEIN HOMOLOG"/>
    <property type="match status" value="1"/>
</dbReference>
<keyword evidence="2" id="KW-0963">Cytoplasm</keyword>
<protein>
    <recommendedName>
        <fullName evidence="7">RNA-polymerase II-associated protein 3-like C-terminal domain-containing protein</fullName>
    </recommendedName>
</protein>
<evidence type="ECO:0000256" key="2">
    <source>
        <dbReference type="ARBA" id="ARBA00022490"/>
    </source>
</evidence>
<dbReference type="GO" id="GO:0005739">
    <property type="term" value="C:mitochondrion"/>
    <property type="evidence" value="ECO:0007669"/>
    <property type="project" value="TreeGrafter"/>
</dbReference>
<evidence type="ECO:0000256" key="1">
    <source>
        <dbReference type="ARBA" id="ARBA00004496"/>
    </source>
</evidence>
<evidence type="ECO:0000256" key="5">
    <source>
        <dbReference type="PROSITE-ProRule" id="PRU00339"/>
    </source>
</evidence>
<evidence type="ECO:0000256" key="6">
    <source>
        <dbReference type="SAM" id="MobiDB-lite"/>
    </source>
</evidence>
<feature type="region of interest" description="Disordered" evidence="6">
    <location>
        <begin position="688"/>
        <end position="708"/>
    </location>
</feature>
<keyword evidence="3" id="KW-0677">Repeat</keyword>
<feature type="compositionally biased region" description="Basic and acidic residues" evidence="6">
    <location>
        <begin position="404"/>
        <end position="417"/>
    </location>
</feature>
<feature type="compositionally biased region" description="Acidic residues" evidence="6">
    <location>
        <begin position="390"/>
        <end position="403"/>
    </location>
</feature>
<dbReference type="GO" id="GO:0005829">
    <property type="term" value="C:cytosol"/>
    <property type="evidence" value="ECO:0007669"/>
    <property type="project" value="TreeGrafter"/>
</dbReference>
<dbReference type="InterPro" id="IPR011990">
    <property type="entry name" value="TPR-like_helical_dom_sf"/>
</dbReference>
<keyword evidence="8" id="KW-1185">Reference proteome</keyword>
<proteinExistence type="predicted"/>
<reference evidence="8" key="1">
    <citation type="submission" date="2022-06" db="EMBL/GenBank/DDBJ databases">
        <authorList>
            <person name="Berger JAMES D."/>
            <person name="Berger JAMES D."/>
        </authorList>
    </citation>
    <scope>NUCLEOTIDE SEQUENCE [LARGE SCALE GENOMIC DNA]</scope>
</reference>
<evidence type="ECO:0000256" key="3">
    <source>
        <dbReference type="ARBA" id="ARBA00022737"/>
    </source>
</evidence>
<feature type="compositionally biased region" description="Basic and acidic residues" evidence="6">
    <location>
        <begin position="690"/>
        <end position="701"/>
    </location>
</feature>
<dbReference type="InterPro" id="IPR025986">
    <property type="entry name" value="RPAP3-like_C"/>
</dbReference>
<feature type="domain" description="RNA-polymerase II-associated protein 3-like C-terminal" evidence="7">
    <location>
        <begin position="803"/>
        <end position="901"/>
    </location>
</feature>
<dbReference type="SMART" id="SM00028">
    <property type="entry name" value="TPR"/>
    <property type="match status" value="6"/>
</dbReference>
<keyword evidence="4 5" id="KW-0802">TPR repeat</keyword>
<reference evidence="9" key="2">
    <citation type="submission" date="2023-11" db="UniProtKB">
        <authorList>
            <consortium name="WormBaseParasite"/>
        </authorList>
    </citation>
    <scope>IDENTIFICATION</scope>
</reference>
<evidence type="ECO:0000256" key="4">
    <source>
        <dbReference type="ARBA" id="ARBA00022803"/>
    </source>
</evidence>
<dbReference type="InterPro" id="IPR051982">
    <property type="entry name" value="CiliaryAsmbly_MitoImport"/>
</dbReference>
<dbReference type="Gene3D" id="1.25.40.10">
    <property type="entry name" value="Tetratricopeptide repeat domain"/>
    <property type="match status" value="2"/>
</dbReference>
<dbReference type="PANTHER" id="PTHR45984:SF2">
    <property type="entry name" value="MITOCHONDRIAL IMPORT RECEPTOR SUBUNIT TOM34"/>
    <property type="match status" value="1"/>
</dbReference>
<dbReference type="InterPro" id="IPR019734">
    <property type="entry name" value="TPR_rpt"/>
</dbReference>
<dbReference type="AlphaFoldDB" id="A0AA85GDB7"/>
<dbReference type="GO" id="GO:0006626">
    <property type="term" value="P:protein targeting to mitochondrion"/>
    <property type="evidence" value="ECO:0007669"/>
    <property type="project" value="TreeGrafter"/>
</dbReference>
<sequence length="937" mass="108802">MSDSVYFSERTKTYDIPISHLDFKYLDSCNDPVELEKILKTLRSGEVGRYAELESFCEEKVTRLNPNSRVLRKAVEPIKITQLDKEERHQIEEDFQSWLNEVKTFSEEVDGDKNSENDYHLLERSKKKLLSGKQLEMNDEELEEKCLKYDDEDLPPIRKSIIFGSNQQSATRLNSKGDYTFGNRVVKPKDYSEWDKLAKEWDKELAEENQTNSKPEKGEKMILSEIETNGLKKLDYKELKLRVVNIPIQTRKKLAEREKEKGNESFKSGDYADAMNYYKRSLIMHKTNAVYNNRALIYLRQKLWKQAVNDCTKVLKTEPDNLKALFRRSQANFELDNLEQAEKDLNRLTDQDPTNFKAQNLLRNVKIAISKRQEPHLKGSRRMIITDVGDSSDDDDESDESVEENEHQQQEQQHIQEQETVTVNINNMELSRNHPNLIEHHNNDIDSEKHFDIDISKNDKIQLTDKSISDISKQECNLNDCYSSKVDADNNEDIITTFGNEALHCQSEVNEHLENDEVSISTYSIADYEELKEKGNESFKKGNMKLALIYFNRCIELCLKYNLNEDKRLAVIYRNRSLIYLQLNEYQLACNDCTSALSIESNCPIALYRRSLALKFLGDHSGCLKDLQKAYSLSPNNNRIIEELKKMQNTVVQTDKMNIDVLTNKSQTVITPSIISSTSDLEIIDLPNVDSEKEDNIHDDNVNDDDDNNSEILEEEAEEEENDESYDKLSSMQCNSMNPSCHISTDPNDFSKFQSNSANVMTKSIDNEWEEVNVINKEDTKIASTSSINSTIENSWKLDKPIMNSYEFQNYWINIQHLKRLNYINAMNEIVILLHNILPEQLPKLIGIRMEAEMLDDLLNAINVSMNTENNNSLWIYDILIQLSKTARFDCALFLISDDTKQAIKSIIDRLHHRYQQQSSELKQSHIEQLQSIYYST</sequence>
<dbReference type="Pfam" id="PF13181">
    <property type="entry name" value="TPR_8"/>
    <property type="match status" value="1"/>
</dbReference>
<feature type="repeat" description="TPR" evidence="5">
    <location>
        <begin position="288"/>
        <end position="321"/>
    </location>
</feature>
<evidence type="ECO:0000259" key="7">
    <source>
        <dbReference type="Pfam" id="PF13877"/>
    </source>
</evidence>
<comment type="subcellular location">
    <subcellularLocation>
        <location evidence="1">Cytoplasm</location>
    </subcellularLocation>
</comment>
<dbReference type="Proteomes" id="UP000050792">
    <property type="component" value="Unassembled WGS sequence"/>
</dbReference>
<dbReference type="SUPFAM" id="SSF48452">
    <property type="entry name" value="TPR-like"/>
    <property type="match status" value="2"/>
</dbReference>
<dbReference type="Pfam" id="PF14559">
    <property type="entry name" value="TPR_19"/>
    <property type="match status" value="1"/>
</dbReference>
<feature type="region of interest" description="Disordered" evidence="6">
    <location>
        <begin position="376"/>
        <end position="417"/>
    </location>
</feature>
<evidence type="ECO:0000313" key="9">
    <source>
        <dbReference type="WBParaSite" id="SRDH1_90690.2"/>
    </source>
</evidence>
<dbReference type="PROSITE" id="PS50005">
    <property type="entry name" value="TPR"/>
    <property type="match status" value="1"/>
</dbReference>
<accession>A0AA85GDB7</accession>
<dbReference type="Pfam" id="PF13877">
    <property type="entry name" value="RPAP3_C"/>
    <property type="match status" value="1"/>
</dbReference>
<evidence type="ECO:0000313" key="8">
    <source>
        <dbReference type="Proteomes" id="UP000050792"/>
    </source>
</evidence>
<dbReference type="GO" id="GO:0031072">
    <property type="term" value="F:heat shock protein binding"/>
    <property type="evidence" value="ECO:0007669"/>
    <property type="project" value="TreeGrafter"/>
</dbReference>
<organism evidence="8 9">
    <name type="scientific">Schistosoma rodhaini</name>
    <dbReference type="NCBI Taxonomy" id="6188"/>
    <lineage>
        <taxon>Eukaryota</taxon>
        <taxon>Metazoa</taxon>
        <taxon>Spiralia</taxon>
        <taxon>Lophotrochozoa</taxon>
        <taxon>Platyhelminthes</taxon>
        <taxon>Trematoda</taxon>
        <taxon>Digenea</taxon>
        <taxon>Strigeidida</taxon>
        <taxon>Schistosomatoidea</taxon>
        <taxon>Schistosomatidae</taxon>
        <taxon>Schistosoma</taxon>
    </lineage>
</organism>